<dbReference type="GO" id="GO:0005524">
    <property type="term" value="F:ATP binding"/>
    <property type="evidence" value="ECO:0007669"/>
    <property type="project" value="UniProtKB-KW"/>
</dbReference>
<keyword evidence="4" id="KW-0436">Ligase</keyword>
<name>A0A1F5JFR1_9BACT</name>
<evidence type="ECO:0000256" key="7">
    <source>
        <dbReference type="ARBA" id="ARBA00022884"/>
    </source>
</evidence>
<gene>
    <name evidence="11" type="ORF">A2867_01320</name>
</gene>
<dbReference type="InterPro" id="IPR018165">
    <property type="entry name" value="Ala-tRNA-synth_IIc_core"/>
</dbReference>
<proteinExistence type="inferred from homology"/>
<keyword evidence="6" id="KW-0067">ATP-binding</keyword>
<dbReference type="InterPro" id="IPR050058">
    <property type="entry name" value="Ala-tRNA_ligase"/>
</dbReference>
<keyword evidence="3" id="KW-0820">tRNA-binding</keyword>
<dbReference type="SUPFAM" id="SSF55681">
    <property type="entry name" value="Class II aaRS and biotin synthetases"/>
    <property type="match status" value="1"/>
</dbReference>
<evidence type="ECO:0000256" key="3">
    <source>
        <dbReference type="ARBA" id="ARBA00022555"/>
    </source>
</evidence>
<dbReference type="SUPFAM" id="SSF55186">
    <property type="entry name" value="ThrRS/AlaRS common domain"/>
    <property type="match status" value="1"/>
</dbReference>
<dbReference type="EC" id="6.1.1.7" evidence="2"/>
<protein>
    <recommendedName>
        <fullName evidence="2">alanine--tRNA ligase</fullName>
        <ecNumber evidence="2">6.1.1.7</ecNumber>
    </recommendedName>
</protein>
<dbReference type="Pfam" id="PF07973">
    <property type="entry name" value="tRNA_SAD"/>
    <property type="match status" value="1"/>
</dbReference>
<dbReference type="Gene3D" id="3.30.930.10">
    <property type="entry name" value="Bira Bifunctional Protein, Domain 2"/>
    <property type="match status" value="1"/>
</dbReference>
<dbReference type="Proteomes" id="UP000177555">
    <property type="component" value="Unassembled WGS sequence"/>
</dbReference>
<evidence type="ECO:0000256" key="1">
    <source>
        <dbReference type="ARBA" id="ARBA00008226"/>
    </source>
</evidence>
<comment type="similarity">
    <text evidence="1">Belongs to the class-II aminoacyl-tRNA synthetase family.</text>
</comment>
<dbReference type="PRINTS" id="PR00980">
    <property type="entry name" value="TRNASYNTHALA"/>
</dbReference>
<organism evidence="11 12">
    <name type="scientific">Candidatus Daviesbacteria bacterium RIFCSPHIGHO2_01_FULL_40_11</name>
    <dbReference type="NCBI Taxonomy" id="1797762"/>
    <lineage>
        <taxon>Bacteria</taxon>
        <taxon>Candidatus Daviesiibacteriota</taxon>
    </lineage>
</organism>
<dbReference type="PANTHER" id="PTHR11777:SF9">
    <property type="entry name" value="ALANINE--TRNA LIGASE, CYTOPLASMIC"/>
    <property type="match status" value="1"/>
</dbReference>
<reference evidence="11 12" key="1">
    <citation type="journal article" date="2016" name="Nat. Commun.">
        <title>Thousands of microbial genomes shed light on interconnected biogeochemical processes in an aquifer system.</title>
        <authorList>
            <person name="Anantharaman K."/>
            <person name="Brown C.T."/>
            <person name="Hug L.A."/>
            <person name="Sharon I."/>
            <person name="Castelle C.J."/>
            <person name="Probst A.J."/>
            <person name="Thomas B.C."/>
            <person name="Singh A."/>
            <person name="Wilkins M.J."/>
            <person name="Karaoz U."/>
            <person name="Brodie E.L."/>
            <person name="Williams K.H."/>
            <person name="Hubbard S.S."/>
            <person name="Banfield J.F."/>
        </authorList>
    </citation>
    <scope>NUCLEOTIDE SEQUENCE [LARGE SCALE GENOMIC DNA]</scope>
</reference>
<dbReference type="InterPro" id="IPR045864">
    <property type="entry name" value="aa-tRNA-synth_II/BPL/LPL"/>
</dbReference>
<dbReference type="AlphaFoldDB" id="A0A1F5JFR1"/>
<dbReference type="FunFam" id="3.30.980.10:FF:000004">
    <property type="entry name" value="Alanine--tRNA ligase, cytoplasmic"/>
    <property type="match status" value="1"/>
</dbReference>
<dbReference type="PROSITE" id="PS50860">
    <property type="entry name" value="AA_TRNA_LIGASE_II_ALA"/>
    <property type="match status" value="1"/>
</dbReference>
<evidence type="ECO:0000256" key="5">
    <source>
        <dbReference type="ARBA" id="ARBA00022741"/>
    </source>
</evidence>
<keyword evidence="5" id="KW-0547">Nucleotide-binding</keyword>
<dbReference type="SMART" id="SM00863">
    <property type="entry name" value="tRNA_SAD"/>
    <property type="match status" value="1"/>
</dbReference>
<evidence type="ECO:0000256" key="6">
    <source>
        <dbReference type="ARBA" id="ARBA00022840"/>
    </source>
</evidence>
<evidence type="ECO:0000259" key="10">
    <source>
        <dbReference type="PROSITE" id="PS50860"/>
    </source>
</evidence>
<keyword evidence="7" id="KW-0694">RNA-binding</keyword>
<dbReference type="GO" id="GO:0004813">
    <property type="term" value="F:alanine-tRNA ligase activity"/>
    <property type="evidence" value="ECO:0007669"/>
    <property type="project" value="UniProtKB-EC"/>
</dbReference>
<dbReference type="InterPro" id="IPR018162">
    <property type="entry name" value="Ala-tRNA-ligase_IIc_anticod-bd"/>
</dbReference>
<dbReference type="NCBIfam" id="NF002436">
    <property type="entry name" value="PRK01584.1"/>
    <property type="match status" value="1"/>
</dbReference>
<comment type="caution">
    <text evidence="11">The sequence shown here is derived from an EMBL/GenBank/DDBJ whole genome shotgun (WGS) entry which is preliminary data.</text>
</comment>
<dbReference type="Gene3D" id="3.30.54.20">
    <property type="match status" value="1"/>
</dbReference>
<dbReference type="GO" id="GO:0005829">
    <property type="term" value="C:cytosol"/>
    <property type="evidence" value="ECO:0007669"/>
    <property type="project" value="TreeGrafter"/>
</dbReference>
<dbReference type="Pfam" id="PF01411">
    <property type="entry name" value="tRNA-synt_2c"/>
    <property type="match status" value="1"/>
</dbReference>
<dbReference type="InterPro" id="IPR018164">
    <property type="entry name" value="Ala-tRNA-synth_IIc_N"/>
</dbReference>
<evidence type="ECO:0000256" key="2">
    <source>
        <dbReference type="ARBA" id="ARBA00013168"/>
    </source>
</evidence>
<dbReference type="InterPro" id="IPR002318">
    <property type="entry name" value="Ala-tRNA-lgiase_IIc"/>
</dbReference>
<dbReference type="InterPro" id="IPR018163">
    <property type="entry name" value="Thr/Ala-tRNA-synth_IIc_edit"/>
</dbReference>
<dbReference type="GO" id="GO:0002161">
    <property type="term" value="F:aminoacyl-tRNA deacylase activity"/>
    <property type="evidence" value="ECO:0007669"/>
    <property type="project" value="TreeGrafter"/>
</dbReference>
<dbReference type="InterPro" id="IPR012947">
    <property type="entry name" value="tRNA_SAD"/>
</dbReference>
<feature type="domain" description="Alanyl-transfer RNA synthetases family profile" evidence="10">
    <location>
        <begin position="1"/>
        <end position="669"/>
    </location>
</feature>
<dbReference type="PANTHER" id="PTHR11777">
    <property type="entry name" value="ALANYL-TRNA SYNTHETASE"/>
    <property type="match status" value="1"/>
</dbReference>
<dbReference type="EMBL" id="MFCP01000037">
    <property type="protein sequence ID" value="OGE27497.1"/>
    <property type="molecule type" value="Genomic_DNA"/>
</dbReference>
<evidence type="ECO:0000256" key="4">
    <source>
        <dbReference type="ARBA" id="ARBA00022598"/>
    </source>
</evidence>
<dbReference type="Gene3D" id="3.30.980.10">
    <property type="entry name" value="Threonyl-trna Synthetase, Chain A, domain 2"/>
    <property type="match status" value="1"/>
</dbReference>
<dbReference type="GO" id="GO:0000049">
    <property type="term" value="F:tRNA binding"/>
    <property type="evidence" value="ECO:0007669"/>
    <property type="project" value="UniProtKB-KW"/>
</dbReference>
<dbReference type="GO" id="GO:0006419">
    <property type="term" value="P:alanyl-tRNA aminoacylation"/>
    <property type="evidence" value="ECO:0007669"/>
    <property type="project" value="InterPro"/>
</dbReference>
<evidence type="ECO:0000256" key="9">
    <source>
        <dbReference type="ARBA" id="ARBA00023146"/>
    </source>
</evidence>
<dbReference type="CDD" id="cd00673">
    <property type="entry name" value="AlaRS_core"/>
    <property type="match status" value="1"/>
</dbReference>
<dbReference type="SUPFAM" id="SSF101353">
    <property type="entry name" value="Putative anticodon-binding domain of alanyl-tRNA synthetase (AlaRS)"/>
    <property type="match status" value="1"/>
</dbReference>
<sequence length="674" mass="77129">MTSQELREKFLKFFEKNDHKIIPSASLIPSEEEQLAGKEKVLFTSAGMQPLIPYLTGQKEPPSKRLVNVQKCLRTDDIEEVGDEIHHTFFEMLGNWSIGDYWKEEAVRLSFEFLTKELEIPIEKLAITVFAGDEDAPKDEESAGVWKSLGIPEDRIFYFGKSHNWWPTARGEQDSGEYKNLLGPCGPDTEMFYWIGEGRPTGKPNEDSGWVEIWNDVFMEFNRKEDGTLEELPQKNVDTGMGLERTVAVLNGKKSDYETDLFESVISVIIRKYFTGIIDSSMKLDIYPVNPRIYSSQEEETENKKKTQRSVRIIADHMKAATFLIKDGVIPSNKLGGYILRRLLRRSAVKLYFLMKKNIILTEDLINLSNFHRVSDAVIDIYGGLYFDPVNDKKWIGQIVDDEIDNFRKTLEEGIRALKKIFNRAFGGIDPENLSIGMRLQNNRIRVSGAEVFKNYETFGLPPEIQQEIMTEWGLAFDSQTVKEYEEAMQHHQQVSRGVEAGKFKGGLVDHSEIVTKYHTATHLLHQALRDVLGSEVFQKGSNITAERLRFDFSFDRKMTDEEIKQVENLVNKKIEEDLKVDRKIVSPDEAKKMNAIGLFDEKYGTEVSIYGVGPGYRLDPDARDQRDRGGYYSLEFCGGPHVEHTGVIGKIKITKEEAVSSGIRRIRAEIVIR</sequence>
<accession>A0A1F5JFR1</accession>
<evidence type="ECO:0000256" key="8">
    <source>
        <dbReference type="ARBA" id="ARBA00022917"/>
    </source>
</evidence>
<keyword evidence="8" id="KW-0648">Protein biosynthesis</keyword>
<evidence type="ECO:0000313" key="12">
    <source>
        <dbReference type="Proteomes" id="UP000177555"/>
    </source>
</evidence>
<evidence type="ECO:0000313" key="11">
    <source>
        <dbReference type="EMBL" id="OGE27497.1"/>
    </source>
</evidence>
<keyword evidence="9" id="KW-0030">Aminoacyl-tRNA synthetase</keyword>